<keyword evidence="3" id="KW-1185">Reference proteome</keyword>
<gene>
    <name evidence="2" type="ORF">GA0070611_5638</name>
</gene>
<accession>A0A1A9A8K2</accession>
<feature type="transmembrane region" description="Helical" evidence="1">
    <location>
        <begin position="208"/>
        <end position="231"/>
    </location>
</feature>
<evidence type="ECO:0000313" key="3">
    <source>
        <dbReference type="Proteomes" id="UP000199385"/>
    </source>
</evidence>
<sequence>MVGTVVVALLVLPLLAVALAPARGPAVATAPPARTRRRWRVAGCAVGTVVAVLAAGLDPLGRGVLLAAPLFGLCLLAGVVAGESRALRPTGSTRQAALETRQLRHHLPRRPARAVVVAGLALAALSSATTAAASPDDQGRAGRVLAYDCGTVAGSHGPWAGSFYSLPLLLVAGVGVLIGVLALRRVVGRPRPQAPDERATDDAERHRSATVVTGAVGVLIAIPLLGLTPFTVSGLLASPCRPLWWTAAATLLVLLVPAWLALLTWSAAAVLRPATSVTVAEPVPA</sequence>
<feature type="transmembrane region" description="Helical" evidence="1">
    <location>
        <begin position="164"/>
        <end position="187"/>
    </location>
</feature>
<organism evidence="2 3">
    <name type="scientific">Micromonospora auratinigra</name>
    <dbReference type="NCBI Taxonomy" id="261654"/>
    <lineage>
        <taxon>Bacteria</taxon>
        <taxon>Bacillati</taxon>
        <taxon>Actinomycetota</taxon>
        <taxon>Actinomycetes</taxon>
        <taxon>Micromonosporales</taxon>
        <taxon>Micromonosporaceae</taxon>
        <taxon>Micromonospora</taxon>
    </lineage>
</organism>
<keyword evidence="1" id="KW-0812">Transmembrane</keyword>
<reference evidence="3" key="1">
    <citation type="submission" date="2016-06" db="EMBL/GenBank/DDBJ databases">
        <authorList>
            <person name="Varghese N."/>
            <person name="Submissions Spin"/>
        </authorList>
    </citation>
    <scope>NUCLEOTIDE SEQUENCE [LARGE SCALE GENOMIC DNA]</scope>
    <source>
        <strain evidence="3">DSM 44815</strain>
    </source>
</reference>
<protein>
    <submittedName>
        <fullName evidence="2">Uncharacterized protein</fullName>
    </submittedName>
</protein>
<dbReference type="RefSeq" id="WP_091670969.1">
    <property type="nucleotide sequence ID" value="NZ_LT594323.1"/>
</dbReference>
<dbReference type="STRING" id="261654.GA0070611_5638"/>
<evidence type="ECO:0000256" key="1">
    <source>
        <dbReference type="SAM" id="Phobius"/>
    </source>
</evidence>
<keyword evidence="1" id="KW-0472">Membrane</keyword>
<evidence type="ECO:0000313" key="2">
    <source>
        <dbReference type="EMBL" id="SBT52443.1"/>
    </source>
</evidence>
<dbReference type="PATRIC" id="fig|261654.4.peg.5712"/>
<keyword evidence="1" id="KW-1133">Transmembrane helix</keyword>
<feature type="transmembrane region" description="Helical" evidence="1">
    <location>
        <begin position="38"/>
        <end position="57"/>
    </location>
</feature>
<dbReference type="AlphaFoldDB" id="A0A1A9A8K2"/>
<dbReference type="OrthoDB" id="3532123at2"/>
<dbReference type="Proteomes" id="UP000199385">
    <property type="component" value="Chromosome I"/>
</dbReference>
<feature type="transmembrane region" description="Helical" evidence="1">
    <location>
        <begin position="243"/>
        <end position="263"/>
    </location>
</feature>
<dbReference type="EMBL" id="LT594323">
    <property type="protein sequence ID" value="SBT52443.1"/>
    <property type="molecule type" value="Genomic_DNA"/>
</dbReference>
<proteinExistence type="predicted"/>
<feature type="transmembrane region" description="Helical" evidence="1">
    <location>
        <begin position="64"/>
        <end position="82"/>
    </location>
</feature>
<name>A0A1A9A8K2_9ACTN</name>